<dbReference type="EMBL" id="BMAO01029106">
    <property type="protein sequence ID" value="GFR29452.1"/>
    <property type="molecule type" value="Genomic_DNA"/>
</dbReference>
<protein>
    <submittedName>
        <fullName evidence="5">Uncharacterized protein</fullName>
    </submittedName>
</protein>
<dbReference type="GO" id="GO:0004527">
    <property type="term" value="F:exonuclease activity"/>
    <property type="evidence" value="ECO:0007669"/>
    <property type="project" value="UniProtKB-KW"/>
</dbReference>
<evidence type="ECO:0000256" key="4">
    <source>
        <dbReference type="ARBA" id="ARBA00022839"/>
    </source>
</evidence>
<proteinExistence type="predicted"/>
<evidence type="ECO:0000256" key="3">
    <source>
        <dbReference type="ARBA" id="ARBA00022801"/>
    </source>
</evidence>
<keyword evidence="1" id="KW-0540">Nuclease</keyword>
<gene>
    <name evidence="5" type="ORF">TNCT_624011</name>
</gene>
<dbReference type="Pfam" id="PF01771">
    <property type="entry name" value="Viral_alk_exo"/>
    <property type="match status" value="1"/>
</dbReference>
<dbReference type="InterPro" id="IPR034720">
    <property type="entry name" value="Viral_alk_exo"/>
</dbReference>
<reference evidence="5" key="1">
    <citation type="submission" date="2020-07" db="EMBL/GenBank/DDBJ databases">
        <title>Multicomponent nature underlies the extraordinary mechanical properties of spider dragline silk.</title>
        <authorList>
            <person name="Kono N."/>
            <person name="Nakamura H."/>
            <person name="Mori M."/>
            <person name="Yoshida Y."/>
            <person name="Ohtoshi R."/>
            <person name="Malay A.D."/>
            <person name="Moran D.A.P."/>
            <person name="Tomita M."/>
            <person name="Numata K."/>
            <person name="Arakawa K."/>
        </authorList>
    </citation>
    <scope>NUCLEOTIDE SEQUENCE</scope>
</reference>
<comment type="caution">
    <text evidence="5">The sequence shown here is derived from an EMBL/GenBank/DDBJ whole genome shotgun (WGS) entry which is preliminary data.</text>
</comment>
<dbReference type="Proteomes" id="UP000887116">
    <property type="component" value="Unassembled WGS sequence"/>
</dbReference>
<keyword evidence="3" id="KW-0378">Hydrolase</keyword>
<dbReference type="GO" id="GO:0004519">
    <property type="term" value="F:endonuclease activity"/>
    <property type="evidence" value="ECO:0007669"/>
    <property type="project" value="UniProtKB-KW"/>
</dbReference>
<evidence type="ECO:0000256" key="2">
    <source>
        <dbReference type="ARBA" id="ARBA00022759"/>
    </source>
</evidence>
<evidence type="ECO:0000256" key="1">
    <source>
        <dbReference type="ARBA" id="ARBA00022722"/>
    </source>
</evidence>
<dbReference type="OrthoDB" id="6435142at2759"/>
<dbReference type="AlphaFoldDB" id="A0A8X6M2E7"/>
<keyword evidence="4" id="KW-0269">Exonuclease</keyword>
<keyword evidence="6" id="KW-1185">Reference proteome</keyword>
<accession>A0A8X6M2E7</accession>
<sequence length="123" mass="14489">MIRTEFSGILEYIRAADAHPMLLDDSLSHETIRTIELSTRDQASSAMWNHQRKGRVTSSLLRKEFTLQNWAKRFGGSNLWQEFFKCCHYWGKKSRSCSKQQFLSYLLRSTYKWDALPVWSSCT</sequence>
<evidence type="ECO:0000313" key="6">
    <source>
        <dbReference type="Proteomes" id="UP000887116"/>
    </source>
</evidence>
<keyword evidence="2" id="KW-0255">Endonuclease</keyword>
<name>A0A8X6M2E7_TRICU</name>
<organism evidence="5 6">
    <name type="scientific">Trichonephila clavata</name>
    <name type="common">Joro spider</name>
    <name type="synonym">Nephila clavata</name>
    <dbReference type="NCBI Taxonomy" id="2740835"/>
    <lineage>
        <taxon>Eukaryota</taxon>
        <taxon>Metazoa</taxon>
        <taxon>Ecdysozoa</taxon>
        <taxon>Arthropoda</taxon>
        <taxon>Chelicerata</taxon>
        <taxon>Arachnida</taxon>
        <taxon>Araneae</taxon>
        <taxon>Araneomorphae</taxon>
        <taxon>Entelegynae</taxon>
        <taxon>Araneoidea</taxon>
        <taxon>Nephilidae</taxon>
        <taxon>Trichonephila</taxon>
    </lineage>
</organism>
<evidence type="ECO:0000313" key="5">
    <source>
        <dbReference type="EMBL" id="GFR29452.1"/>
    </source>
</evidence>